<gene>
    <name evidence="6" type="ORF">GCM10009559_40630</name>
</gene>
<evidence type="ECO:0000256" key="3">
    <source>
        <dbReference type="ARBA" id="ARBA00023163"/>
    </source>
</evidence>
<reference evidence="6 7" key="1">
    <citation type="journal article" date="2019" name="Int. J. Syst. Evol. Microbiol.">
        <title>The Global Catalogue of Microorganisms (GCM) 10K type strain sequencing project: providing services to taxonomists for standard genome sequencing and annotation.</title>
        <authorList>
            <consortium name="The Broad Institute Genomics Platform"/>
            <consortium name="The Broad Institute Genome Sequencing Center for Infectious Disease"/>
            <person name="Wu L."/>
            <person name="Ma J."/>
        </authorList>
    </citation>
    <scope>NUCLEOTIDE SEQUENCE [LARGE SCALE GENOMIC DNA]</scope>
    <source>
        <strain evidence="6 7">JCM 11117</strain>
    </source>
</reference>
<evidence type="ECO:0000256" key="1">
    <source>
        <dbReference type="ARBA" id="ARBA00023015"/>
    </source>
</evidence>
<dbReference type="InterPro" id="IPR009057">
    <property type="entry name" value="Homeodomain-like_sf"/>
</dbReference>
<accession>A0ABN1QJL3</accession>
<dbReference type="PANTHER" id="PTHR30055:SF234">
    <property type="entry name" value="HTH-TYPE TRANSCRIPTIONAL REGULATOR BETI"/>
    <property type="match status" value="1"/>
</dbReference>
<dbReference type="InterPro" id="IPR001647">
    <property type="entry name" value="HTH_TetR"/>
</dbReference>
<keyword evidence="7" id="KW-1185">Reference proteome</keyword>
<evidence type="ECO:0000313" key="7">
    <source>
        <dbReference type="Proteomes" id="UP001499967"/>
    </source>
</evidence>
<dbReference type="PROSITE" id="PS50977">
    <property type="entry name" value="HTH_TETR_2"/>
    <property type="match status" value="1"/>
</dbReference>
<comment type="caution">
    <text evidence="6">The sequence shown here is derived from an EMBL/GenBank/DDBJ whole genome shotgun (WGS) entry which is preliminary data.</text>
</comment>
<feature type="DNA-binding region" description="H-T-H motif" evidence="4">
    <location>
        <begin position="24"/>
        <end position="43"/>
    </location>
</feature>
<feature type="domain" description="HTH tetR-type" evidence="5">
    <location>
        <begin position="1"/>
        <end position="61"/>
    </location>
</feature>
<dbReference type="RefSeq" id="WP_343943054.1">
    <property type="nucleotide sequence ID" value="NZ_BAAAHP010000111.1"/>
</dbReference>
<evidence type="ECO:0000313" key="6">
    <source>
        <dbReference type="EMBL" id="GAA0943620.1"/>
    </source>
</evidence>
<dbReference type="EMBL" id="BAAAHP010000111">
    <property type="protein sequence ID" value="GAA0943620.1"/>
    <property type="molecule type" value="Genomic_DNA"/>
</dbReference>
<dbReference type="PRINTS" id="PR00455">
    <property type="entry name" value="HTHTETR"/>
</dbReference>
<keyword evidence="1" id="KW-0805">Transcription regulation</keyword>
<dbReference type="Pfam" id="PF00440">
    <property type="entry name" value="TetR_N"/>
    <property type="match status" value="1"/>
</dbReference>
<dbReference type="PANTHER" id="PTHR30055">
    <property type="entry name" value="HTH-TYPE TRANSCRIPTIONAL REGULATOR RUTR"/>
    <property type="match status" value="1"/>
</dbReference>
<evidence type="ECO:0000259" key="5">
    <source>
        <dbReference type="PROSITE" id="PS50977"/>
    </source>
</evidence>
<dbReference type="Gene3D" id="1.10.357.10">
    <property type="entry name" value="Tetracycline Repressor, domain 2"/>
    <property type="match status" value="1"/>
</dbReference>
<dbReference type="InterPro" id="IPR050109">
    <property type="entry name" value="HTH-type_TetR-like_transc_reg"/>
</dbReference>
<sequence>MGTREEILAAAARIMRTEGYARATTKEIARAAGYSEAALYKHFEDKTEIFLRVLDEQLPGLPALLTRLEAGSGDLRGNLEELVVTAVRFYADSFPISASVFSSQRLLAAHRERLHRLGGGGPRTPEELLAGYLGAEQRLGRVAADADPTAMARLLLGASFQQAFLATFSGEPLSADGLADLARDLVGTVLGATPSDGGG</sequence>
<dbReference type="SUPFAM" id="SSF48498">
    <property type="entry name" value="Tetracyclin repressor-like, C-terminal domain"/>
    <property type="match status" value="1"/>
</dbReference>
<keyword evidence="3" id="KW-0804">Transcription</keyword>
<evidence type="ECO:0000256" key="2">
    <source>
        <dbReference type="ARBA" id="ARBA00023125"/>
    </source>
</evidence>
<dbReference type="Proteomes" id="UP001499967">
    <property type="component" value="Unassembled WGS sequence"/>
</dbReference>
<keyword evidence="2 4" id="KW-0238">DNA-binding</keyword>
<organism evidence="6 7">
    <name type="scientific">Pseudonocardia zijingensis</name>
    <dbReference type="NCBI Taxonomy" id="153376"/>
    <lineage>
        <taxon>Bacteria</taxon>
        <taxon>Bacillati</taxon>
        <taxon>Actinomycetota</taxon>
        <taxon>Actinomycetes</taxon>
        <taxon>Pseudonocardiales</taxon>
        <taxon>Pseudonocardiaceae</taxon>
        <taxon>Pseudonocardia</taxon>
    </lineage>
</organism>
<dbReference type="SUPFAM" id="SSF46689">
    <property type="entry name" value="Homeodomain-like"/>
    <property type="match status" value="1"/>
</dbReference>
<name>A0ABN1QJL3_9PSEU</name>
<evidence type="ECO:0000256" key="4">
    <source>
        <dbReference type="PROSITE-ProRule" id="PRU00335"/>
    </source>
</evidence>
<dbReference type="InterPro" id="IPR036271">
    <property type="entry name" value="Tet_transcr_reg_TetR-rel_C_sf"/>
</dbReference>
<protein>
    <submittedName>
        <fullName evidence="6">TetR/AcrR family transcriptional regulator</fullName>
    </submittedName>
</protein>
<proteinExistence type="predicted"/>